<dbReference type="PROSITE" id="PS51257">
    <property type="entry name" value="PROKAR_LIPOPROTEIN"/>
    <property type="match status" value="1"/>
</dbReference>
<evidence type="ECO:0008006" key="2">
    <source>
        <dbReference type="Google" id="ProtNLM"/>
    </source>
</evidence>
<gene>
    <name evidence="1" type="ORF">S01H1_42564</name>
</gene>
<sequence length="118" mass="13084">MFKRLFLIMMLVSFFAVVGCAGEAEARGSKNPCESFLGPLLNECVEFPVVVHPSPDKRRTELGVGVDLVVYEGLLSDISYKITGEYKFDLSNGEHQAYAVVTIKLMEIINKVRLITGL</sequence>
<reference evidence="1" key="1">
    <citation type="journal article" date="2014" name="Front. Microbiol.">
        <title>High frequency of phylogenetically diverse reductive dehalogenase-homologous genes in deep subseafloor sedimentary metagenomes.</title>
        <authorList>
            <person name="Kawai M."/>
            <person name="Futagami T."/>
            <person name="Toyoda A."/>
            <person name="Takaki Y."/>
            <person name="Nishi S."/>
            <person name="Hori S."/>
            <person name="Arai W."/>
            <person name="Tsubouchi T."/>
            <person name="Morono Y."/>
            <person name="Uchiyama I."/>
            <person name="Ito T."/>
            <person name="Fujiyama A."/>
            <person name="Inagaki F."/>
            <person name="Takami H."/>
        </authorList>
    </citation>
    <scope>NUCLEOTIDE SEQUENCE</scope>
    <source>
        <strain evidence="1">Expedition CK06-06</strain>
    </source>
</reference>
<name>X0V8R4_9ZZZZ</name>
<protein>
    <recommendedName>
        <fullName evidence="2">Lipoprotein</fullName>
    </recommendedName>
</protein>
<dbReference type="AlphaFoldDB" id="X0V8R4"/>
<proteinExistence type="predicted"/>
<comment type="caution">
    <text evidence="1">The sequence shown here is derived from an EMBL/GenBank/DDBJ whole genome shotgun (WGS) entry which is preliminary data.</text>
</comment>
<organism evidence="1">
    <name type="scientific">marine sediment metagenome</name>
    <dbReference type="NCBI Taxonomy" id="412755"/>
    <lineage>
        <taxon>unclassified sequences</taxon>
        <taxon>metagenomes</taxon>
        <taxon>ecological metagenomes</taxon>
    </lineage>
</organism>
<dbReference type="EMBL" id="BARS01027072">
    <property type="protein sequence ID" value="GAG07757.1"/>
    <property type="molecule type" value="Genomic_DNA"/>
</dbReference>
<evidence type="ECO:0000313" key="1">
    <source>
        <dbReference type="EMBL" id="GAG07757.1"/>
    </source>
</evidence>
<accession>X0V8R4</accession>